<keyword evidence="3" id="KW-1185">Reference proteome</keyword>
<dbReference type="Proteomes" id="UP000184069">
    <property type="component" value="Unassembled WGS sequence"/>
</dbReference>
<evidence type="ECO:0000313" key="1">
    <source>
        <dbReference type="EMBL" id="OCA78774.1"/>
    </source>
</evidence>
<dbReference type="EMBL" id="MAYF01000149">
    <property type="protein sequence ID" value="OCA78774.1"/>
    <property type="molecule type" value="Genomic_DNA"/>
</dbReference>
<gene>
    <name evidence="1" type="ORF">BBH99_20660</name>
    <name evidence="2" type="ORF">SAMN05444407_102139</name>
</gene>
<reference evidence="1 3" key="1">
    <citation type="submission" date="2016-07" db="EMBL/GenBank/DDBJ databases">
        <authorList>
            <person name="Jeong J.-J."/>
            <person name="Kim D.W."/>
            <person name="Sang M.K."/>
            <person name="Choi I.-G."/>
            <person name="Kim K.D."/>
        </authorList>
    </citation>
    <scope>NUCLEOTIDE SEQUENCE [LARGE SCALE GENOMIC DNA]</scope>
    <source>
        <strain evidence="1 3">C-26</strain>
    </source>
</reference>
<dbReference type="PROSITE" id="PS51257">
    <property type="entry name" value="PROKAR_LIPOPROTEIN"/>
    <property type="match status" value="1"/>
</dbReference>
<protein>
    <submittedName>
        <fullName evidence="2">Uncharacterized protein</fullName>
    </submittedName>
</protein>
<dbReference type="AlphaFoldDB" id="A0A1M6XN35"/>
<name>A0A1M6XN35_9FLAO</name>
<accession>A0A1M6XN35</accession>
<evidence type="ECO:0000313" key="3">
    <source>
        <dbReference type="Proteomes" id="UP000093508"/>
    </source>
</evidence>
<reference evidence="2 4" key="2">
    <citation type="submission" date="2016-11" db="EMBL/GenBank/DDBJ databases">
        <authorList>
            <person name="Jaros S."/>
            <person name="Januszkiewicz K."/>
            <person name="Wedrychowicz H."/>
        </authorList>
    </citation>
    <scope>NUCLEOTIDE SEQUENCE [LARGE SCALE GENOMIC DNA]</scope>
    <source>
        <strain evidence="2 4">DSM 27621</strain>
    </source>
</reference>
<dbReference type="RefSeq" id="WP_066695174.1">
    <property type="nucleotide sequence ID" value="NZ_FRBM01000002.1"/>
</dbReference>
<proteinExistence type="predicted"/>
<dbReference type="EMBL" id="FRBM01000002">
    <property type="protein sequence ID" value="SHL07371.1"/>
    <property type="molecule type" value="Genomic_DNA"/>
</dbReference>
<dbReference type="STRING" id="1423959.SAMN05444407_102139"/>
<organism evidence="2 4">
    <name type="scientific">Chryseobacterium contaminans</name>
    <dbReference type="NCBI Taxonomy" id="1423959"/>
    <lineage>
        <taxon>Bacteria</taxon>
        <taxon>Pseudomonadati</taxon>
        <taxon>Bacteroidota</taxon>
        <taxon>Flavobacteriia</taxon>
        <taxon>Flavobacteriales</taxon>
        <taxon>Weeksellaceae</taxon>
        <taxon>Chryseobacterium group</taxon>
        <taxon>Chryseobacterium</taxon>
    </lineage>
</organism>
<evidence type="ECO:0000313" key="2">
    <source>
        <dbReference type="EMBL" id="SHL07371.1"/>
    </source>
</evidence>
<dbReference type="Proteomes" id="UP000093508">
    <property type="component" value="Unassembled WGS sequence"/>
</dbReference>
<sequence length="201" mass="23615">MVKRFLKYIFLLILFVSCKTNPNSKGKIDSIPQLSSSEVYWGNCMRYNESFSDEGRVIKAVKNRKPFNFEGPIYIKPNCNEKLLLRSNQTPINGTYKIININESWSEYSPYSIIAVFKNGMKEGIWKYYRNEDFYSTSSIDVIKSLSGDKDYKQTIKPIKIEIYKNGLPHGEWWQKSGNRIDYFMYKNGELINSRTEFVKN</sequence>
<dbReference type="OrthoDB" id="1524045at2"/>
<evidence type="ECO:0000313" key="4">
    <source>
        <dbReference type="Proteomes" id="UP000184069"/>
    </source>
</evidence>